<organism evidence="1 2">
    <name type="scientific">Lacihabitans soyangensis</name>
    <dbReference type="NCBI Taxonomy" id="869394"/>
    <lineage>
        <taxon>Bacteria</taxon>
        <taxon>Pseudomonadati</taxon>
        <taxon>Bacteroidota</taxon>
        <taxon>Cytophagia</taxon>
        <taxon>Cytophagales</taxon>
        <taxon>Leadbetterellaceae</taxon>
        <taxon>Lacihabitans</taxon>
    </lineage>
</organism>
<protein>
    <submittedName>
        <fullName evidence="1">DUF1848 domain-containing protein</fullName>
    </submittedName>
</protein>
<evidence type="ECO:0000313" key="1">
    <source>
        <dbReference type="EMBL" id="MCP9762301.1"/>
    </source>
</evidence>
<name>A0AAE3H1J0_9BACT</name>
<dbReference type="Gene3D" id="3.80.30.30">
    <property type="match status" value="1"/>
</dbReference>
<keyword evidence="2" id="KW-1185">Reference proteome</keyword>
<comment type="caution">
    <text evidence="1">The sequence shown here is derived from an EMBL/GenBank/DDBJ whole genome shotgun (WGS) entry which is preliminary data.</text>
</comment>
<dbReference type="RefSeq" id="WP_255036061.1">
    <property type="nucleotide sequence ID" value="NZ_RJUF01000008.1"/>
</dbReference>
<dbReference type="Pfam" id="PF08902">
    <property type="entry name" value="DUF1848"/>
    <property type="match status" value="1"/>
</dbReference>
<sequence length="339" mass="39814">MSWDKAEIVSEQGEIVFAQAPVIVSASRSTDIPTFYADWFVERWKAGYVKWKNPFNGTPLYVSFKETRVVVFWTKNPKPMFKHLDFLDEHLKNYYFQFSLNDYDREGYEGKVPRVETRINTFKELSNKIGKDRVVWRFDPLMLTKDIDVKELLSRLERIGDQLHTYTSKLVFSFADISIYKKVESNLRKENIEYIEFAPDTMIEFAQGLNKLNQKWNLELATCAEKFDLNKYGIMHNKCVDDDLMIKLFYYDKELMKFLGVEFIEPTLFEPIEGIEKKKKMKDKGQREACGCIMSKDIGEYNTCPHECVYCYANTSKEIAIENYKSHTVNPTSETITGK</sequence>
<proteinExistence type="predicted"/>
<reference evidence="1 2" key="1">
    <citation type="submission" date="2018-11" db="EMBL/GenBank/DDBJ databases">
        <title>Novel bacteria species description.</title>
        <authorList>
            <person name="Han J.-H."/>
        </authorList>
    </citation>
    <scope>NUCLEOTIDE SEQUENCE [LARGE SCALE GENOMIC DNA]</scope>
    <source>
        <strain evidence="1 2">KCTC23259</strain>
    </source>
</reference>
<gene>
    <name evidence="1" type="ORF">EGI31_04995</name>
</gene>
<dbReference type="InterPro" id="IPR014998">
    <property type="entry name" value="DUF1848"/>
</dbReference>
<dbReference type="AlphaFoldDB" id="A0AAE3H1J0"/>
<dbReference type="Proteomes" id="UP001204144">
    <property type="component" value="Unassembled WGS sequence"/>
</dbReference>
<accession>A0AAE3H1J0</accession>
<evidence type="ECO:0000313" key="2">
    <source>
        <dbReference type="Proteomes" id="UP001204144"/>
    </source>
</evidence>
<dbReference type="EMBL" id="RJUF01000008">
    <property type="protein sequence ID" value="MCP9762301.1"/>
    <property type="molecule type" value="Genomic_DNA"/>
</dbReference>